<dbReference type="EMBL" id="NMUH01017755">
    <property type="protein sequence ID" value="MQM23752.1"/>
    <property type="molecule type" value="Genomic_DNA"/>
</dbReference>
<feature type="non-terminal residue" evidence="1">
    <location>
        <position position="61"/>
    </location>
</feature>
<proteinExistence type="predicted"/>
<accession>A0A843XXK6</accession>
<name>A0A843XXK6_COLES</name>
<dbReference type="Proteomes" id="UP000652761">
    <property type="component" value="Unassembled WGS sequence"/>
</dbReference>
<comment type="caution">
    <text evidence="1">The sequence shown here is derived from an EMBL/GenBank/DDBJ whole genome shotgun (WGS) entry which is preliminary data.</text>
</comment>
<evidence type="ECO:0000313" key="1">
    <source>
        <dbReference type="EMBL" id="MQM23752.1"/>
    </source>
</evidence>
<protein>
    <submittedName>
        <fullName evidence="1">Uncharacterized protein</fullName>
    </submittedName>
</protein>
<reference evidence="1" key="1">
    <citation type="submission" date="2017-07" db="EMBL/GenBank/DDBJ databases">
        <title>Taro Niue Genome Assembly and Annotation.</title>
        <authorList>
            <person name="Atibalentja N."/>
            <person name="Keating K."/>
            <person name="Fields C.J."/>
        </authorList>
    </citation>
    <scope>NUCLEOTIDE SEQUENCE</scope>
    <source>
        <strain evidence="1">Niue_2</strain>
        <tissue evidence="1">Leaf</tissue>
    </source>
</reference>
<organism evidence="1 2">
    <name type="scientific">Colocasia esculenta</name>
    <name type="common">Wild taro</name>
    <name type="synonym">Arum esculentum</name>
    <dbReference type="NCBI Taxonomy" id="4460"/>
    <lineage>
        <taxon>Eukaryota</taxon>
        <taxon>Viridiplantae</taxon>
        <taxon>Streptophyta</taxon>
        <taxon>Embryophyta</taxon>
        <taxon>Tracheophyta</taxon>
        <taxon>Spermatophyta</taxon>
        <taxon>Magnoliopsida</taxon>
        <taxon>Liliopsida</taxon>
        <taxon>Araceae</taxon>
        <taxon>Aroideae</taxon>
        <taxon>Colocasieae</taxon>
        <taxon>Colocasia</taxon>
    </lineage>
</organism>
<gene>
    <name evidence="1" type="ORF">Taro_056819</name>
</gene>
<sequence length="61" mass="6552">IWCVEHDRAPVLGGVAVGGVCLQHQVRVSLHLLILKYQGQGQSTPSPHTVVDPVLEDVVSL</sequence>
<evidence type="ECO:0000313" key="2">
    <source>
        <dbReference type="Proteomes" id="UP000652761"/>
    </source>
</evidence>
<keyword evidence="2" id="KW-1185">Reference proteome</keyword>
<dbReference type="AlphaFoldDB" id="A0A843XXK6"/>